<evidence type="ECO:0000313" key="3">
    <source>
        <dbReference type="WBParaSite" id="PgR097_g011_t09"/>
    </source>
</evidence>
<reference evidence="3" key="1">
    <citation type="submission" date="2022-11" db="UniProtKB">
        <authorList>
            <consortium name="WormBaseParasite"/>
        </authorList>
    </citation>
    <scope>IDENTIFICATION</scope>
</reference>
<dbReference type="AlphaFoldDB" id="A0A915C7X1"/>
<feature type="compositionally biased region" description="Basic residues" evidence="1">
    <location>
        <begin position="1"/>
        <end position="17"/>
    </location>
</feature>
<organism evidence="2 3">
    <name type="scientific">Parascaris univalens</name>
    <name type="common">Nematode worm</name>
    <dbReference type="NCBI Taxonomy" id="6257"/>
    <lineage>
        <taxon>Eukaryota</taxon>
        <taxon>Metazoa</taxon>
        <taxon>Ecdysozoa</taxon>
        <taxon>Nematoda</taxon>
        <taxon>Chromadorea</taxon>
        <taxon>Rhabditida</taxon>
        <taxon>Spirurina</taxon>
        <taxon>Ascaridomorpha</taxon>
        <taxon>Ascaridoidea</taxon>
        <taxon>Ascarididae</taxon>
        <taxon>Parascaris</taxon>
    </lineage>
</organism>
<protein>
    <submittedName>
        <fullName evidence="3">SCP domain-containing protein</fullName>
    </submittedName>
</protein>
<evidence type="ECO:0000313" key="2">
    <source>
        <dbReference type="Proteomes" id="UP000887569"/>
    </source>
</evidence>
<dbReference type="WBParaSite" id="PgR097_g011_t09">
    <property type="protein sequence ID" value="PgR097_g011_t09"/>
    <property type="gene ID" value="PgR097_g011"/>
</dbReference>
<sequence length="38" mass="4566">MGRRPATRLDHHPRKTIINRETPGQRQNPLHRPETEIR</sequence>
<name>A0A915C7X1_PARUN</name>
<dbReference type="Proteomes" id="UP000887569">
    <property type="component" value="Unplaced"/>
</dbReference>
<keyword evidence="2" id="KW-1185">Reference proteome</keyword>
<accession>A0A915C7X1</accession>
<evidence type="ECO:0000256" key="1">
    <source>
        <dbReference type="SAM" id="MobiDB-lite"/>
    </source>
</evidence>
<feature type="region of interest" description="Disordered" evidence="1">
    <location>
        <begin position="1"/>
        <end position="38"/>
    </location>
</feature>
<proteinExistence type="predicted"/>